<feature type="domain" description="ABC3 transporter permease C-terminal" evidence="12">
    <location>
        <begin position="179"/>
        <end position="293"/>
    </location>
</feature>
<keyword evidence="4 10" id="KW-1003">Cell membrane</keyword>
<organism evidence="14 15">
    <name type="scientific">Candidatus Hydrogenisulfobacillus filiaventi</name>
    <dbReference type="NCBI Taxonomy" id="2707344"/>
    <lineage>
        <taxon>Bacteria</taxon>
        <taxon>Bacillati</taxon>
        <taxon>Bacillota</taxon>
        <taxon>Clostridia</taxon>
        <taxon>Eubacteriales</taxon>
        <taxon>Clostridiales Family XVII. Incertae Sedis</taxon>
        <taxon>Candidatus Hydrogenisulfobacillus</taxon>
    </lineage>
</organism>
<evidence type="ECO:0000256" key="3">
    <source>
        <dbReference type="ARBA" id="ARBA00021907"/>
    </source>
</evidence>
<dbReference type="InterPro" id="IPR003838">
    <property type="entry name" value="ABC3_permease_C"/>
</dbReference>
<evidence type="ECO:0000256" key="8">
    <source>
        <dbReference type="ARBA" id="ARBA00023136"/>
    </source>
</evidence>
<accession>A0A6F8ZI73</accession>
<dbReference type="InterPro" id="IPR058204">
    <property type="entry name" value="FtsX_firmicutes-type"/>
</dbReference>
<keyword evidence="5 10" id="KW-0132">Cell division</keyword>
<evidence type="ECO:0000313" key="14">
    <source>
        <dbReference type="EMBL" id="CAB1129352.1"/>
    </source>
</evidence>
<dbReference type="PANTHER" id="PTHR47755">
    <property type="entry name" value="CELL DIVISION PROTEIN FTSX"/>
    <property type="match status" value="1"/>
</dbReference>
<comment type="subcellular location">
    <subcellularLocation>
        <location evidence="1">Cell membrane</location>
        <topology evidence="1">Multi-pass membrane protein</topology>
    </subcellularLocation>
</comment>
<feature type="domain" description="FtsX extracellular" evidence="13">
    <location>
        <begin position="59"/>
        <end position="152"/>
    </location>
</feature>
<evidence type="ECO:0000259" key="13">
    <source>
        <dbReference type="Pfam" id="PF18075"/>
    </source>
</evidence>
<dbReference type="GO" id="GO:0051301">
    <property type="term" value="P:cell division"/>
    <property type="evidence" value="ECO:0007669"/>
    <property type="project" value="UniProtKB-KW"/>
</dbReference>
<feature type="transmembrane region" description="Helical" evidence="11">
    <location>
        <begin position="265"/>
        <end position="289"/>
    </location>
</feature>
<evidence type="ECO:0000259" key="12">
    <source>
        <dbReference type="Pfam" id="PF02687"/>
    </source>
</evidence>
<evidence type="ECO:0000256" key="11">
    <source>
        <dbReference type="SAM" id="Phobius"/>
    </source>
</evidence>
<reference evidence="14 15" key="1">
    <citation type="submission" date="2020-02" db="EMBL/GenBank/DDBJ databases">
        <authorList>
            <person name="Hogendoorn C."/>
        </authorList>
    </citation>
    <scope>NUCLEOTIDE SEQUENCE [LARGE SCALE GENOMIC DNA]</scope>
    <source>
        <strain evidence="14">R501</strain>
    </source>
</reference>
<dbReference type="EMBL" id="LR778114">
    <property type="protein sequence ID" value="CAB1129352.1"/>
    <property type="molecule type" value="Genomic_DNA"/>
</dbReference>
<feature type="transmembrane region" description="Helical" evidence="11">
    <location>
        <begin position="21"/>
        <end position="44"/>
    </location>
</feature>
<comment type="similarity">
    <text evidence="2 10">Belongs to the ABC-4 integral membrane protein family. FtsX subfamily.</text>
</comment>
<protein>
    <recommendedName>
        <fullName evidence="3 10">Cell division protein FtsX</fullName>
    </recommendedName>
</protein>
<evidence type="ECO:0000256" key="10">
    <source>
        <dbReference type="PIRNR" id="PIRNR003097"/>
    </source>
</evidence>
<comment type="function">
    <text evidence="10">Part of the ABC transporter FtsEX involved in asymmetric cellular division facilitating the initiation of sporulation.</text>
</comment>
<evidence type="ECO:0000313" key="15">
    <source>
        <dbReference type="Proteomes" id="UP000503399"/>
    </source>
</evidence>
<proteinExistence type="inferred from homology"/>
<sequence length="295" mass="32178">MRLRTACHHLRDAGRSLGRNRWMTLASVGTVAVALFVLAFFLALTANINHLTATLESQVEVEVFLKPQDTRAQEMALLAQARRWPGVRAIRYFTKQQAAEALKREFPHQRDLIAILTQSNPLFDGFDVYVTTPAAIAPLAHRFAAQPPVHNVVYQGRVVTRLERLAAVLRSVGLALEVLLGLGALFIIVNTIRLAVYARRREIGIMKLVGATDWHIRWPFLIEGAALGLAGAGVADLVAAWGYHWVVRAAAEALPFWPLASSASVIPPILEVTGLGGLAVGVAGSLLAVHRFLKV</sequence>
<feature type="transmembrane region" description="Helical" evidence="11">
    <location>
        <begin position="178"/>
        <end position="197"/>
    </location>
</feature>
<evidence type="ECO:0000256" key="7">
    <source>
        <dbReference type="ARBA" id="ARBA00022989"/>
    </source>
</evidence>
<dbReference type="KEGG" id="hfv:R50_1851"/>
<evidence type="ECO:0000256" key="2">
    <source>
        <dbReference type="ARBA" id="ARBA00007379"/>
    </source>
</evidence>
<dbReference type="NCBIfam" id="NF038347">
    <property type="entry name" value="FtsX_Gpos"/>
    <property type="match status" value="1"/>
</dbReference>
<dbReference type="PIRSF" id="PIRSF003097">
    <property type="entry name" value="FtsX"/>
    <property type="match status" value="1"/>
</dbReference>
<dbReference type="InterPro" id="IPR004513">
    <property type="entry name" value="FtsX"/>
</dbReference>
<evidence type="ECO:0000256" key="1">
    <source>
        <dbReference type="ARBA" id="ARBA00004651"/>
    </source>
</evidence>
<keyword evidence="15" id="KW-1185">Reference proteome</keyword>
<dbReference type="Gene3D" id="3.30.70.3040">
    <property type="match status" value="1"/>
</dbReference>
<keyword evidence="9 10" id="KW-0131">Cell cycle</keyword>
<evidence type="ECO:0000256" key="4">
    <source>
        <dbReference type="ARBA" id="ARBA00022475"/>
    </source>
</evidence>
<evidence type="ECO:0000256" key="5">
    <source>
        <dbReference type="ARBA" id="ARBA00022618"/>
    </source>
</evidence>
<dbReference type="GO" id="GO:0005886">
    <property type="term" value="C:plasma membrane"/>
    <property type="evidence" value="ECO:0007669"/>
    <property type="project" value="UniProtKB-SubCell"/>
</dbReference>
<feature type="transmembrane region" description="Helical" evidence="11">
    <location>
        <begin position="218"/>
        <end position="245"/>
    </location>
</feature>
<dbReference type="Pfam" id="PF02687">
    <property type="entry name" value="FtsX"/>
    <property type="match status" value="1"/>
</dbReference>
<gene>
    <name evidence="14" type="ORF">R50_1851</name>
</gene>
<dbReference type="AlphaFoldDB" id="A0A6F8ZI73"/>
<name>A0A6F8ZI73_9FIRM</name>
<keyword evidence="6 11" id="KW-0812">Transmembrane</keyword>
<dbReference type="InterPro" id="IPR040690">
    <property type="entry name" value="FtsX_ECD"/>
</dbReference>
<evidence type="ECO:0000256" key="6">
    <source>
        <dbReference type="ARBA" id="ARBA00022692"/>
    </source>
</evidence>
<dbReference type="PANTHER" id="PTHR47755:SF1">
    <property type="entry name" value="CELL DIVISION PROTEIN FTSX"/>
    <property type="match status" value="1"/>
</dbReference>
<evidence type="ECO:0000256" key="9">
    <source>
        <dbReference type="ARBA" id="ARBA00023306"/>
    </source>
</evidence>
<keyword evidence="7 11" id="KW-1133">Transmembrane helix</keyword>
<dbReference type="Proteomes" id="UP000503399">
    <property type="component" value="Chromosome"/>
</dbReference>
<keyword evidence="8 10" id="KW-0472">Membrane</keyword>
<dbReference type="Pfam" id="PF18075">
    <property type="entry name" value="FtsX_ECD"/>
    <property type="match status" value="1"/>
</dbReference>